<dbReference type="RefSeq" id="WP_080951210.1">
    <property type="nucleotide sequence ID" value="NZ_CCRH01000009.1"/>
</dbReference>
<dbReference type="InterPro" id="IPR009061">
    <property type="entry name" value="DNA-bd_dom_put_sf"/>
</dbReference>
<dbReference type="AlphaFoldDB" id="A0A0T7FPD6"/>
<evidence type="ECO:0000313" key="5">
    <source>
        <dbReference type="Proteomes" id="UP000046176"/>
    </source>
</evidence>
<dbReference type="PANTHER" id="PTHR30204:SF97">
    <property type="entry name" value="MERR FAMILY REGULATORY PROTEIN"/>
    <property type="match status" value="1"/>
</dbReference>
<dbReference type="Gene3D" id="1.10.10.10">
    <property type="entry name" value="Winged helix-like DNA-binding domain superfamily/Winged helix DNA-binding domain"/>
    <property type="match status" value="1"/>
</dbReference>
<gene>
    <name evidence="4" type="ORF">NGAL_HAMBI1145_35900</name>
</gene>
<proteinExistence type="predicted"/>
<dbReference type="InterPro" id="IPR036388">
    <property type="entry name" value="WH-like_DNA-bd_sf"/>
</dbReference>
<evidence type="ECO:0000259" key="3">
    <source>
        <dbReference type="PROSITE" id="PS50937"/>
    </source>
</evidence>
<dbReference type="CDD" id="cd00592">
    <property type="entry name" value="HTH_MerR-like"/>
    <property type="match status" value="1"/>
</dbReference>
<dbReference type="PROSITE" id="PS50937">
    <property type="entry name" value="HTH_MERR_2"/>
    <property type="match status" value="1"/>
</dbReference>
<accession>A0A0T7FPD6</accession>
<sequence length="229" mass="25839">MQSDIMQARTDSAPLAGAAHKFPYLPQVSLSFEMPTQPVAIAEMADLFGVTHRTLHFYEEKGLITARRSGSMRVYDRVQIHRMAVINACREIGIPVAVIQELMEELAGATSEAEADEMFHDMLARRKRELTSDISNIRRQMQQIESLLVAEEEDQALVTPKPMSLVLSDIEKRCLGLMAEGYSAPRLARALNLEFEDLRRMEDDIIQKFQATNRFQAVAKAMLLGFVPN</sequence>
<dbReference type="SUPFAM" id="SSF46894">
    <property type="entry name" value="C-terminal effector domain of the bipartite response regulators"/>
    <property type="match status" value="1"/>
</dbReference>
<dbReference type="Gene3D" id="1.10.1660.10">
    <property type="match status" value="1"/>
</dbReference>
<evidence type="ECO:0000256" key="2">
    <source>
        <dbReference type="SAM" id="Coils"/>
    </source>
</evidence>
<keyword evidence="1" id="KW-0238">DNA-binding</keyword>
<dbReference type="GO" id="GO:0003700">
    <property type="term" value="F:DNA-binding transcription factor activity"/>
    <property type="evidence" value="ECO:0007669"/>
    <property type="project" value="InterPro"/>
</dbReference>
<dbReference type="GO" id="GO:0003677">
    <property type="term" value="F:DNA binding"/>
    <property type="evidence" value="ECO:0007669"/>
    <property type="project" value="UniProtKB-KW"/>
</dbReference>
<dbReference type="OrthoDB" id="9803659at2"/>
<evidence type="ECO:0000256" key="1">
    <source>
        <dbReference type="ARBA" id="ARBA00023125"/>
    </source>
</evidence>
<reference evidence="4 5" key="1">
    <citation type="submission" date="2014-08" db="EMBL/GenBank/DDBJ databases">
        <authorList>
            <person name="Chen Y.-H."/>
        </authorList>
    </citation>
    <scope>NUCLEOTIDE SEQUENCE [LARGE SCALE GENOMIC DNA]</scope>
</reference>
<dbReference type="SUPFAM" id="SSF46955">
    <property type="entry name" value="Putative DNA-binding domain"/>
    <property type="match status" value="1"/>
</dbReference>
<dbReference type="InterPro" id="IPR016032">
    <property type="entry name" value="Sig_transdc_resp-reg_C-effctor"/>
</dbReference>
<dbReference type="PANTHER" id="PTHR30204">
    <property type="entry name" value="REDOX-CYCLING DRUG-SENSING TRANSCRIPTIONAL ACTIVATOR SOXR"/>
    <property type="match status" value="1"/>
</dbReference>
<dbReference type="Pfam" id="PF13411">
    <property type="entry name" value="MerR_1"/>
    <property type="match status" value="1"/>
</dbReference>
<name>A0A0T7FPD6_NEOGA</name>
<dbReference type="InterPro" id="IPR047057">
    <property type="entry name" value="MerR_fam"/>
</dbReference>
<feature type="coiled-coil region" evidence="2">
    <location>
        <begin position="127"/>
        <end position="154"/>
    </location>
</feature>
<protein>
    <submittedName>
        <fullName evidence="4">Putative transcriptional regulator</fullName>
    </submittedName>
</protein>
<feature type="domain" description="HTH merR-type" evidence="3">
    <location>
        <begin position="41"/>
        <end position="105"/>
    </location>
</feature>
<organism evidence="4 5">
    <name type="scientific">Neorhizobium galegae bv. officinalis</name>
    <dbReference type="NCBI Taxonomy" id="323656"/>
    <lineage>
        <taxon>Bacteria</taxon>
        <taxon>Pseudomonadati</taxon>
        <taxon>Pseudomonadota</taxon>
        <taxon>Alphaproteobacteria</taxon>
        <taxon>Hyphomicrobiales</taxon>
        <taxon>Rhizobiaceae</taxon>
        <taxon>Rhizobium/Agrobacterium group</taxon>
        <taxon>Neorhizobium</taxon>
    </lineage>
</organism>
<dbReference type="EMBL" id="CCRH01000009">
    <property type="protein sequence ID" value="CDZ36870.1"/>
    <property type="molecule type" value="Genomic_DNA"/>
</dbReference>
<dbReference type="SMART" id="SM00422">
    <property type="entry name" value="HTH_MERR"/>
    <property type="match status" value="1"/>
</dbReference>
<evidence type="ECO:0000313" key="4">
    <source>
        <dbReference type="EMBL" id="CDZ36870.1"/>
    </source>
</evidence>
<keyword evidence="2" id="KW-0175">Coiled coil</keyword>
<dbReference type="Proteomes" id="UP000046176">
    <property type="component" value="Unassembled WGS sequence"/>
</dbReference>
<dbReference type="InterPro" id="IPR000551">
    <property type="entry name" value="MerR-type_HTH_dom"/>
</dbReference>